<keyword evidence="4" id="KW-1185">Reference proteome</keyword>
<reference evidence="3" key="1">
    <citation type="submission" date="2020-10" db="EMBL/GenBank/DDBJ databases">
        <title>Phylogeny of dyella-like bacteria.</title>
        <authorList>
            <person name="Fu J."/>
        </authorList>
    </citation>
    <scope>NUCLEOTIDE SEQUENCE</scope>
    <source>
        <strain evidence="3">DHOC52</strain>
    </source>
</reference>
<evidence type="ECO:0000313" key="4">
    <source>
        <dbReference type="Proteomes" id="UP001430149"/>
    </source>
</evidence>
<comment type="caution">
    <text evidence="3">The sequence shown here is derived from an EMBL/GenBank/DDBJ whole genome shotgun (WGS) entry which is preliminary data.</text>
</comment>
<dbReference type="InterPro" id="IPR052372">
    <property type="entry name" value="YpjD/HemX"/>
</dbReference>
<keyword evidence="1" id="KW-0812">Transmembrane</keyword>
<evidence type="ECO:0000256" key="1">
    <source>
        <dbReference type="SAM" id="Phobius"/>
    </source>
</evidence>
<feature type="transmembrane region" description="Helical" evidence="1">
    <location>
        <begin position="134"/>
        <end position="156"/>
    </location>
</feature>
<feature type="transmembrane region" description="Helical" evidence="1">
    <location>
        <begin position="70"/>
        <end position="90"/>
    </location>
</feature>
<feature type="transmembrane region" description="Helical" evidence="1">
    <location>
        <begin position="96"/>
        <end position="113"/>
    </location>
</feature>
<dbReference type="Proteomes" id="UP001430149">
    <property type="component" value="Unassembled WGS sequence"/>
</dbReference>
<sequence>MRHLRLMLSALSIFAIACYLLASLMLARPLFGAGSTAPARFARPALAIAAMAVVAHAAGLLAMHRGALDLHFFAALSLVACVVCALTLLVNLSRPVATLGVIVFPLSALLLWVDSFLAPRTVPMSMDWQIKLHVTVALLAFGVLSIAAAMAILLAVQERALRHRHLGPWLSALPPLTLTESLLFRLIGAGFMLLTLTLLTGILFVHNLFGQHLVHKTVLSIIAWLVFGALLYGRWKHGWRGRSAVNLTLIGMGVLALAFFGSKFVLELILHRAVD</sequence>
<gene>
    <name evidence="3" type="primary">ccsA</name>
    <name evidence="3" type="ORF">ISP19_13725</name>
</gene>
<accession>A0ABS2K5D9</accession>
<dbReference type="InterPro" id="IPR002541">
    <property type="entry name" value="Cyt_c_assembly"/>
</dbReference>
<dbReference type="Pfam" id="PF01578">
    <property type="entry name" value="Cytochrom_C_asm"/>
    <property type="match status" value="1"/>
</dbReference>
<protein>
    <submittedName>
        <fullName evidence="3">Cytochrome c biogenesis protein CcsA</fullName>
    </submittedName>
</protein>
<organism evidence="3 4">
    <name type="scientific">Dyella flava</name>
    <dbReference type="NCBI Taxonomy" id="1920170"/>
    <lineage>
        <taxon>Bacteria</taxon>
        <taxon>Pseudomonadati</taxon>
        <taxon>Pseudomonadota</taxon>
        <taxon>Gammaproteobacteria</taxon>
        <taxon>Lysobacterales</taxon>
        <taxon>Rhodanobacteraceae</taxon>
        <taxon>Dyella</taxon>
    </lineage>
</organism>
<proteinExistence type="predicted"/>
<keyword evidence="1" id="KW-1133">Transmembrane helix</keyword>
<feature type="transmembrane region" description="Helical" evidence="1">
    <location>
        <begin position="182"/>
        <end position="205"/>
    </location>
</feature>
<dbReference type="PANTHER" id="PTHR38034:SF1">
    <property type="entry name" value="INNER MEMBRANE PROTEIN YPJD"/>
    <property type="match status" value="1"/>
</dbReference>
<name>A0ABS2K5D9_9GAMM</name>
<feature type="domain" description="Cytochrome c assembly protein" evidence="2">
    <location>
        <begin position="50"/>
        <end position="269"/>
    </location>
</feature>
<dbReference type="PANTHER" id="PTHR38034">
    <property type="entry name" value="INNER MEMBRANE PROTEIN YPJD"/>
    <property type="match status" value="1"/>
</dbReference>
<keyword evidence="1" id="KW-0472">Membrane</keyword>
<feature type="transmembrane region" description="Helical" evidence="1">
    <location>
        <begin position="42"/>
        <end position="63"/>
    </location>
</feature>
<feature type="transmembrane region" description="Helical" evidence="1">
    <location>
        <begin position="247"/>
        <end position="270"/>
    </location>
</feature>
<evidence type="ECO:0000313" key="3">
    <source>
        <dbReference type="EMBL" id="MBM7126435.1"/>
    </source>
</evidence>
<evidence type="ECO:0000259" key="2">
    <source>
        <dbReference type="Pfam" id="PF01578"/>
    </source>
</evidence>
<dbReference type="EMBL" id="JADIKE010000037">
    <property type="protein sequence ID" value="MBM7126435.1"/>
    <property type="molecule type" value="Genomic_DNA"/>
</dbReference>
<feature type="transmembrane region" description="Helical" evidence="1">
    <location>
        <begin position="217"/>
        <end position="235"/>
    </location>
</feature>
<dbReference type="PROSITE" id="PS51257">
    <property type="entry name" value="PROKAR_LIPOPROTEIN"/>
    <property type="match status" value="1"/>
</dbReference>